<proteinExistence type="predicted"/>
<evidence type="ECO:0000313" key="3">
    <source>
        <dbReference type="Proteomes" id="UP001432322"/>
    </source>
</evidence>
<dbReference type="AlphaFoldDB" id="A0AAV5VQB4"/>
<dbReference type="EMBL" id="BTSY01000109">
    <property type="protein sequence ID" value="GMT37348.1"/>
    <property type="molecule type" value="Genomic_DNA"/>
</dbReference>
<reference evidence="1" key="1">
    <citation type="submission" date="2023-10" db="EMBL/GenBank/DDBJ databases">
        <title>Genome assembly of Pristionchus species.</title>
        <authorList>
            <person name="Yoshida K."/>
            <person name="Sommer R.J."/>
        </authorList>
    </citation>
    <scope>NUCLEOTIDE SEQUENCE</scope>
    <source>
        <strain evidence="1">RS5133</strain>
    </source>
</reference>
<evidence type="ECO:0008006" key="4">
    <source>
        <dbReference type="Google" id="ProtNLM"/>
    </source>
</evidence>
<feature type="non-terminal residue" evidence="1">
    <location>
        <position position="70"/>
    </location>
</feature>
<keyword evidence="3" id="KW-1185">Reference proteome</keyword>
<organism evidence="1 3">
    <name type="scientific">Pristionchus fissidentatus</name>
    <dbReference type="NCBI Taxonomy" id="1538716"/>
    <lineage>
        <taxon>Eukaryota</taxon>
        <taxon>Metazoa</taxon>
        <taxon>Ecdysozoa</taxon>
        <taxon>Nematoda</taxon>
        <taxon>Chromadorea</taxon>
        <taxon>Rhabditida</taxon>
        <taxon>Rhabditina</taxon>
        <taxon>Diplogasteromorpha</taxon>
        <taxon>Diplogasteroidea</taxon>
        <taxon>Neodiplogasteridae</taxon>
        <taxon>Pristionchus</taxon>
    </lineage>
</organism>
<dbReference type="EMBL" id="BTSY01000003">
    <property type="protein sequence ID" value="GMT20175.1"/>
    <property type="molecule type" value="Genomic_DNA"/>
</dbReference>
<protein>
    <recommendedName>
        <fullName evidence="4">HTH psq-type domain-containing protein</fullName>
    </recommendedName>
</protein>
<evidence type="ECO:0000313" key="1">
    <source>
        <dbReference type="EMBL" id="GMT20175.1"/>
    </source>
</evidence>
<feature type="non-terminal residue" evidence="1">
    <location>
        <position position="1"/>
    </location>
</feature>
<sequence length="70" mass="8002">RKKKEISTAVAAKYYTLSSRTFFDHLKRKHELSPKEAGIALRCDCGIEIQSTTHNLCRISNYTVVRKSSD</sequence>
<evidence type="ECO:0000313" key="2">
    <source>
        <dbReference type="EMBL" id="GMT37348.1"/>
    </source>
</evidence>
<dbReference type="Proteomes" id="UP001432322">
    <property type="component" value="Unassembled WGS sequence"/>
</dbReference>
<accession>A0AAV5VQB4</accession>
<name>A0AAV5VQB4_9BILA</name>
<gene>
    <name evidence="1" type="ORF">PFISCL1PPCAC_11472</name>
    <name evidence="2" type="ORF">PFISCL1PPCAC_28645</name>
</gene>
<comment type="caution">
    <text evidence="1">The sequence shown here is derived from an EMBL/GenBank/DDBJ whole genome shotgun (WGS) entry which is preliminary data.</text>
</comment>